<gene>
    <name evidence="2" type="ORF">BQ8794_240212</name>
</gene>
<dbReference type="Proteomes" id="UP000188388">
    <property type="component" value="Unassembled WGS sequence"/>
</dbReference>
<evidence type="ECO:0000313" key="3">
    <source>
        <dbReference type="Proteomes" id="UP000188388"/>
    </source>
</evidence>
<sequence>MPDEPRHVSARQSVGGPETCYRSGFDAEVWTDE</sequence>
<name>A0A1R3V7Y4_9HYPH</name>
<reference evidence="3" key="1">
    <citation type="submission" date="2017-01" db="EMBL/GenBank/DDBJ databases">
        <authorList>
            <person name="Brunel B."/>
        </authorList>
    </citation>
    <scope>NUCLEOTIDE SEQUENCE [LARGE SCALE GENOMIC DNA]</scope>
</reference>
<dbReference type="EMBL" id="FTPD01000017">
    <property type="protein sequence ID" value="SIT56005.1"/>
    <property type="molecule type" value="Genomic_DNA"/>
</dbReference>
<dbReference type="AlphaFoldDB" id="A0A1R3V7Y4"/>
<evidence type="ECO:0000256" key="1">
    <source>
        <dbReference type="SAM" id="MobiDB-lite"/>
    </source>
</evidence>
<organism evidence="2 3">
    <name type="scientific">Mesorhizobium prunaredense</name>
    <dbReference type="NCBI Taxonomy" id="1631249"/>
    <lineage>
        <taxon>Bacteria</taxon>
        <taxon>Pseudomonadati</taxon>
        <taxon>Pseudomonadota</taxon>
        <taxon>Alphaproteobacteria</taxon>
        <taxon>Hyphomicrobiales</taxon>
        <taxon>Phyllobacteriaceae</taxon>
        <taxon>Mesorhizobium</taxon>
    </lineage>
</organism>
<protein>
    <submittedName>
        <fullName evidence="2">Uncharacterized protein</fullName>
    </submittedName>
</protein>
<feature type="region of interest" description="Disordered" evidence="1">
    <location>
        <begin position="1"/>
        <end position="33"/>
    </location>
</feature>
<accession>A0A1R3V7Y4</accession>
<evidence type="ECO:0000313" key="2">
    <source>
        <dbReference type="EMBL" id="SIT56005.1"/>
    </source>
</evidence>
<keyword evidence="3" id="KW-1185">Reference proteome</keyword>
<proteinExistence type="predicted"/>